<accession>A0ABQ1VM14</accession>
<reference evidence="2" key="1">
    <citation type="journal article" date="2019" name="Int. J. Syst. Evol. Microbiol.">
        <title>The Global Catalogue of Microorganisms (GCM) 10K type strain sequencing project: providing services to taxonomists for standard genome sequencing and annotation.</title>
        <authorList>
            <consortium name="The Broad Institute Genomics Platform"/>
            <consortium name="The Broad Institute Genome Sequencing Center for Infectious Disease"/>
            <person name="Wu L."/>
            <person name="Ma J."/>
        </authorList>
    </citation>
    <scope>NUCLEOTIDE SEQUENCE [LARGE SCALE GENOMIC DNA]</scope>
    <source>
        <strain evidence="2">CGMCC 1.15419</strain>
    </source>
</reference>
<dbReference type="Proteomes" id="UP000640509">
    <property type="component" value="Unassembled WGS sequence"/>
</dbReference>
<sequence>MISGSVVPGARFSDSRSAIIATLTSLTPGSRSTARVTFVVQAAQSMPVTVHSRRSAVSAAIFGSRS</sequence>
<gene>
    <name evidence="1" type="ORF">GCM10011402_33560</name>
</gene>
<evidence type="ECO:0000313" key="1">
    <source>
        <dbReference type="EMBL" id="GGF78197.1"/>
    </source>
</evidence>
<evidence type="ECO:0000313" key="2">
    <source>
        <dbReference type="Proteomes" id="UP000640509"/>
    </source>
</evidence>
<name>A0ABQ1VM14_9RHOB</name>
<comment type="caution">
    <text evidence="1">The sequence shown here is derived from an EMBL/GenBank/DDBJ whole genome shotgun (WGS) entry which is preliminary data.</text>
</comment>
<keyword evidence="2" id="KW-1185">Reference proteome</keyword>
<protein>
    <submittedName>
        <fullName evidence="1">Uncharacterized protein</fullName>
    </submittedName>
</protein>
<proteinExistence type="predicted"/>
<dbReference type="EMBL" id="BMIV01000019">
    <property type="protein sequence ID" value="GGF78197.1"/>
    <property type="molecule type" value="Genomic_DNA"/>
</dbReference>
<organism evidence="1 2">
    <name type="scientific">Paracoccus acridae</name>
    <dbReference type="NCBI Taxonomy" id="1795310"/>
    <lineage>
        <taxon>Bacteria</taxon>
        <taxon>Pseudomonadati</taxon>
        <taxon>Pseudomonadota</taxon>
        <taxon>Alphaproteobacteria</taxon>
        <taxon>Rhodobacterales</taxon>
        <taxon>Paracoccaceae</taxon>
        <taxon>Paracoccus</taxon>
    </lineage>
</organism>